<evidence type="ECO:0000259" key="2">
    <source>
        <dbReference type="Pfam" id="PF04909"/>
    </source>
</evidence>
<reference evidence="3" key="1">
    <citation type="submission" date="2018-05" db="EMBL/GenBank/DDBJ databases">
        <authorList>
            <person name="Lanie J.A."/>
            <person name="Ng W.-L."/>
            <person name="Kazmierczak K.M."/>
            <person name="Andrzejewski T.M."/>
            <person name="Davidsen T.M."/>
            <person name="Wayne K.J."/>
            <person name="Tettelin H."/>
            <person name="Glass J.I."/>
            <person name="Rusch D."/>
            <person name="Podicherti R."/>
            <person name="Tsui H.-C.T."/>
            <person name="Winkler M.E."/>
        </authorList>
    </citation>
    <scope>NUCLEOTIDE SEQUENCE</scope>
</reference>
<dbReference type="SUPFAM" id="SSF51556">
    <property type="entry name" value="Metallo-dependent hydrolases"/>
    <property type="match status" value="1"/>
</dbReference>
<accession>A0A382BFK5</accession>
<dbReference type="InterPro" id="IPR006680">
    <property type="entry name" value="Amidohydro-rel"/>
</dbReference>
<dbReference type="Pfam" id="PF04909">
    <property type="entry name" value="Amidohydro_2"/>
    <property type="match status" value="1"/>
</dbReference>
<dbReference type="GO" id="GO:0016831">
    <property type="term" value="F:carboxy-lyase activity"/>
    <property type="evidence" value="ECO:0007669"/>
    <property type="project" value="InterPro"/>
</dbReference>
<organism evidence="3">
    <name type="scientific">marine metagenome</name>
    <dbReference type="NCBI Taxonomy" id="408172"/>
    <lineage>
        <taxon>unclassified sequences</taxon>
        <taxon>metagenomes</taxon>
        <taxon>ecological metagenomes</taxon>
    </lineage>
</organism>
<dbReference type="PANTHER" id="PTHR21240:SF28">
    <property type="entry name" value="ISO-OROTATE DECARBOXYLASE (EUROFUNG)"/>
    <property type="match status" value="1"/>
</dbReference>
<dbReference type="GO" id="GO:0005737">
    <property type="term" value="C:cytoplasm"/>
    <property type="evidence" value="ECO:0007669"/>
    <property type="project" value="TreeGrafter"/>
</dbReference>
<sequence length="377" mass="42428">MAFDKVISSDSHVVEPPNLWQDRMDSAEWGNYIPHLGKGGDQDSYDWWFVGEQRIGATGSVSAAGKRFHNPEEIIQAGVFEDIRPGAFIPAEHVKDMDLDGVYGGLIYPSAGLPLFGLEDPRLSRAIFQTYNEWLSDFCSGYPERLKGVGAVVIDDDIGHAIKTLHKAKDLGLSGVMISSYPRDGERYNLDMYEPFWAAAAEADMPLSLHVTTNRFGGPQILKDGKQALNATDRCNNDYYVRQSIGDMVYYGVFDRHPDLKVVSVEHELSWVPFFINRLDLYYIDRPDVAAYRFSGNTLPSDFMRRNVYHSFQEDALGIELRHHLGVNQLMWGSDYPHAESTFPESMRILDEIMVGVPNDEKQKIIGGNAAALYGFV</sequence>
<gene>
    <name evidence="3" type="ORF">METZ01_LOCUS165243</name>
</gene>
<dbReference type="InterPro" id="IPR032466">
    <property type="entry name" value="Metal_Hydrolase"/>
</dbReference>
<dbReference type="Gene3D" id="3.20.20.140">
    <property type="entry name" value="Metal-dependent hydrolases"/>
    <property type="match status" value="1"/>
</dbReference>
<name>A0A382BFK5_9ZZZZ</name>
<dbReference type="GO" id="GO:0016787">
    <property type="term" value="F:hydrolase activity"/>
    <property type="evidence" value="ECO:0007669"/>
    <property type="project" value="InterPro"/>
</dbReference>
<evidence type="ECO:0000313" key="3">
    <source>
        <dbReference type="EMBL" id="SVB12389.1"/>
    </source>
</evidence>
<dbReference type="AlphaFoldDB" id="A0A382BFK5"/>
<feature type="domain" description="Amidohydrolase-related" evidence="2">
    <location>
        <begin position="116"/>
        <end position="376"/>
    </location>
</feature>
<evidence type="ECO:0000256" key="1">
    <source>
        <dbReference type="ARBA" id="ARBA00023239"/>
    </source>
</evidence>
<dbReference type="EMBL" id="UINC01029522">
    <property type="protein sequence ID" value="SVB12389.1"/>
    <property type="molecule type" value="Genomic_DNA"/>
</dbReference>
<proteinExistence type="predicted"/>
<protein>
    <recommendedName>
        <fullName evidence="2">Amidohydrolase-related domain-containing protein</fullName>
    </recommendedName>
</protein>
<keyword evidence="1" id="KW-0456">Lyase</keyword>
<dbReference type="GO" id="GO:0019748">
    <property type="term" value="P:secondary metabolic process"/>
    <property type="evidence" value="ECO:0007669"/>
    <property type="project" value="TreeGrafter"/>
</dbReference>
<dbReference type="InterPro" id="IPR032465">
    <property type="entry name" value="ACMSD"/>
</dbReference>
<dbReference type="PANTHER" id="PTHR21240">
    <property type="entry name" value="2-AMINO-3-CARBOXYLMUCONATE-6-SEMIALDEHYDE DECARBOXYLASE"/>
    <property type="match status" value="1"/>
</dbReference>